<keyword evidence="1" id="KW-0472">Membrane</keyword>
<dbReference type="GO" id="GO:0004888">
    <property type="term" value="F:transmembrane signaling receptor activity"/>
    <property type="evidence" value="ECO:0007669"/>
    <property type="project" value="InterPro"/>
</dbReference>
<dbReference type="OrthoDB" id="5975154at2759"/>
<dbReference type="InterPro" id="IPR036734">
    <property type="entry name" value="Neur_chan_lig-bd_sf"/>
</dbReference>
<gene>
    <name evidence="4" type="primary">Acey_s0024.g907</name>
    <name evidence="4" type="synonym">Acey-lgc-20</name>
    <name evidence="4" type="ORF">Y032_0024g907</name>
</gene>
<evidence type="ECO:0000313" key="5">
    <source>
        <dbReference type="Proteomes" id="UP000024635"/>
    </source>
</evidence>
<dbReference type="GO" id="GO:0005230">
    <property type="term" value="F:extracellular ligand-gated monoatomic ion channel activity"/>
    <property type="evidence" value="ECO:0007669"/>
    <property type="project" value="InterPro"/>
</dbReference>
<protein>
    <recommendedName>
        <fullName evidence="3">Neurotransmitter-gated ion-channel ligand-binding domain-containing protein</fullName>
    </recommendedName>
</protein>
<sequence>MLALCCCWIILGIVVGKVAASIPMIAANADECDSLKNSSKGFLEMTTHQRERLENCVFTFLTDEEMKFNRDPNSFHTDPPPEAKLTIQVDDVAIRHVQLTSGSTYQFQIYGDIYLTWEDTRLKWDSSEWKVENFYIHDSHKIWSPHLIDHSICTDPSTCSSELTDVEIVSEGRAYARLAFRYSAYCNVDYSRFPEDQNHCCIYFTAFEADRDVAFALETDHSKKVNRPVAAQNLYDRVRGLSTLADEHSAWVVDEHTVDITHLAGISSLEVLKVCVHAEKKMSTIRMALKIPVTIATLIMLVSPLFGDLRTQVYIKLFILALQTICFIYLCSIAPPNGFAGMRPKLYTYYELIFVMSAISLLMTLVCVALSRVKRTIAPTHRFYLAAKLVNRVVCCIEPDQATSYQRYLEDADNQRTSNEPDATMEWRHVYLAVNNTVSGAFFSMYLIIILIYFF</sequence>
<proteinExistence type="predicted"/>
<dbReference type="EMBL" id="JARK01001360">
    <property type="protein sequence ID" value="EYC19516.1"/>
    <property type="molecule type" value="Genomic_DNA"/>
</dbReference>
<dbReference type="GO" id="GO:0016020">
    <property type="term" value="C:membrane"/>
    <property type="evidence" value="ECO:0007669"/>
    <property type="project" value="InterPro"/>
</dbReference>
<keyword evidence="1" id="KW-0812">Transmembrane</keyword>
<name>A0A016UX13_9BILA</name>
<keyword evidence="1" id="KW-1133">Transmembrane helix</keyword>
<feature type="domain" description="Neurotransmitter-gated ion-channel ligand-binding" evidence="3">
    <location>
        <begin position="91"/>
        <end position="222"/>
    </location>
</feature>
<evidence type="ECO:0000256" key="1">
    <source>
        <dbReference type="SAM" id="Phobius"/>
    </source>
</evidence>
<keyword evidence="2" id="KW-0732">Signal</keyword>
<organism evidence="4 5">
    <name type="scientific">Ancylostoma ceylanicum</name>
    <dbReference type="NCBI Taxonomy" id="53326"/>
    <lineage>
        <taxon>Eukaryota</taxon>
        <taxon>Metazoa</taxon>
        <taxon>Ecdysozoa</taxon>
        <taxon>Nematoda</taxon>
        <taxon>Chromadorea</taxon>
        <taxon>Rhabditida</taxon>
        <taxon>Rhabditina</taxon>
        <taxon>Rhabditomorpha</taxon>
        <taxon>Strongyloidea</taxon>
        <taxon>Ancylostomatidae</taxon>
        <taxon>Ancylostomatinae</taxon>
        <taxon>Ancylostoma</taxon>
    </lineage>
</organism>
<dbReference type="Gene3D" id="2.70.170.10">
    <property type="entry name" value="Neurotransmitter-gated ion-channel ligand-binding domain"/>
    <property type="match status" value="1"/>
</dbReference>
<keyword evidence="5" id="KW-1185">Reference proteome</keyword>
<dbReference type="Proteomes" id="UP000024635">
    <property type="component" value="Unassembled WGS sequence"/>
</dbReference>
<accession>A0A016UX13</accession>
<feature type="transmembrane region" description="Helical" evidence="1">
    <location>
        <begin position="287"/>
        <end position="306"/>
    </location>
</feature>
<feature type="chain" id="PRO_5001488763" description="Neurotransmitter-gated ion-channel ligand-binding domain-containing protein" evidence="2">
    <location>
        <begin position="21"/>
        <end position="455"/>
    </location>
</feature>
<evidence type="ECO:0000256" key="2">
    <source>
        <dbReference type="SAM" id="SignalP"/>
    </source>
</evidence>
<dbReference type="AlphaFoldDB" id="A0A016UX13"/>
<feature type="signal peptide" evidence="2">
    <location>
        <begin position="1"/>
        <end position="20"/>
    </location>
</feature>
<feature type="transmembrane region" description="Helical" evidence="1">
    <location>
        <begin position="430"/>
        <end position="454"/>
    </location>
</feature>
<feature type="transmembrane region" description="Helical" evidence="1">
    <location>
        <begin position="313"/>
        <end position="335"/>
    </location>
</feature>
<dbReference type="PANTHER" id="PTHR18945">
    <property type="entry name" value="NEUROTRANSMITTER GATED ION CHANNEL"/>
    <property type="match status" value="1"/>
</dbReference>
<feature type="transmembrane region" description="Helical" evidence="1">
    <location>
        <begin position="347"/>
        <end position="370"/>
    </location>
</feature>
<dbReference type="InterPro" id="IPR006201">
    <property type="entry name" value="Neur_channel"/>
</dbReference>
<dbReference type="SUPFAM" id="SSF63712">
    <property type="entry name" value="Nicotinic receptor ligand binding domain-like"/>
    <property type="match status" value="1"/>
</dbReference>
<comment type="caution">
    <text evidence="4">The sequence shown here is derived from an EMBL/GenBank/DDBJ whole genome shotgun (WGS) entry which is preliminary data.</text>
</comment>
<evidence type="ECO:0000313" key="4">
    <source>
        <dbReference type="EMBL" id="EYC19516.1"/>
    </source>
</evidence>
<reference evidence="5" key="1">
    <citation type="journal article" date="2015" name="Nat. Genet.">
        <title>The genome and transcriptome of the zoonotic hookworm Ancylostoma ceylanicum identify infection-specific gene families.</title>
        <authorList>
            <person name="Schwarz E.M."/>
            <person name="Hu Y."/>
            <person name="Antoshechkin I."/>
            <person name="Miller M.M."/>
            <person name="Sternberg P.W."/>
            <person name="Aroian R.V."/>
        </authorList>
    </citation>
    <scope>NUCLEOTIDE SEQUENCE</scope>
    <source>
        <strain evidence="5">HY135</strain>
    </source>
</reference>
<dbReference type="InterPro" id="IPR006202">
    <property type="entry name" value="Neur_chan_lig-bd"/>
</dbReference>
<evidence type="ECO:0000259" key="3">
    <source>
        <dbReference type="Pfam" id="PF02931"/>
    </source>
</evidence>
<dbReference type="Pfam" id="PF02931">
    <property type="entry name" value="Neur_chan_LBD"/>
    <property type="match status" value="1"/>
</dbReference>